<feature type="compositionally biased region" description="Low complexity" evidence="1">
    <location>
        <begin position="32"/>
        <end position="48"/>
    </location>
</feature>
<comment type="caution">
    <text evidence="2">The sequence shown here is derived from an EMBL/GenBank/DDBJ whole genome shotgun (WGS) entry which is preliminary data.</text>
</comment>
<sequence>MIATDNFTKRYGDVVALEGLDLEVPAGGPWLASRTSSRAAARGITSISPSPRPGTCGISRSGSRRR</sequence>
<name>A0A4S3TQ05_9EURY</name>
<dbReference type="AlphaFoldDB" id="A0A4S3TQ05"/>
<evidence type="ECO:0000256" key="1">
    <source>
        <dbReference type="SAM" id="MobiDB-lite"/>
    </source>
</evidence>
<dbReference type="Proteomes" id="UP000318864">
    <property type="component" value="Unassembled WGS sequence"/>
</dbReference>
<evidence type="ECO:0000313" key="3">
    <source>
        <dbReference type="Proteomes" id="UP000318864"/>
    </source>
</evidence>
<dbReference type="EMBL" id="RBZW01000021">
    <property type="protein sequence ID" value="THE65313.1"/>
    <property type="molecule type" value="Genomic_DNA"/>
</dbReference>
<evidence type="ECO:0000313" key="2">
    <source>
        <dbReference type="EMBL" id="THE65313.1"/>
    </source>
</evidence>
<dbReference type="RefSeq" id="WP_141464355.1">
    <property type="nucleotide sequence ID" value="NZ_RBZW01000021.1"/>
</dbReference>
<feature type="region of interest" description="Disordered" evidence="1">
    <location>
        <begin position="31"/>
        <end position="66"/>
    </location>
</feature>
<organism evidence="2 3">
    <name type="scientific">Salinadaptatus halalkaliphilus</name>
    <dbReference type="NCBI Taxonomy" id="2419781"/>
    <lineage>
        <taxon>Archaea</taxon>
        <taxon>Methanobacteriati</taxon>
        <taxon>Methanobacteriota</taxon>
        <taxon>Stenosarchaea group</taxon>
        <taxon>Halobacteria</taxon>
        <taxon>Halobacteriales</taxon>
        <taxon>Natrialbaceae</taxon>
        <taxon>Salinadaptatus</taxon>
    </lineage>
</organism>
<keyword evidence="3" id="KW-1185">Reference proteome</keyword>
<accession>A0A4S3TQ05</accession>
<gene>
    <name evidence="2" type="ORF">D8Y22_08980</name>
</gene>
<proteinExistence type="predicted"/>
<protein>
    <submittedName>
        <fullName evidence="2">Uncharacterized protein</fullName>
    </submittedName>
</protein>
<reference evidence="2 3" key="1">
    <citation type="submission" date="2018-10" db="EMBL/GenBank/DDBJ databases">
        <title>Natronolimnobius sp. XQ-INN 246 isolated from Inner Mongolia Autonomous Region of China.</title>
        <authorList>
            <person name="Xue Q."/>
        </authorList>
    </citation>
    <scope>NUCLEOTIDE SEQUENCE [LARGE SCALE GENOMIC DNA]</scope>
    <source>
        <strain evidence="2 3">XQ-INN 246</strain>
    </source>
</reference>